<dbReference type="EMBL" id="JAVXUP010003564">
    <property type="protein sequence ID" value="KAK2998627.1"/>
    <property type="molecule type" value="Genomic_DNA"/>
</dbReference>
<feature type="region of interest" description="Disordered" evidence="1">
    <location>
        <begin position="122"/>
        <end position="153"/>
    </location>
</feature>
<reference evidence="2" key="1">
    <citation type="submission" date="2022-12" db="EMBL/GenBank/DDBJ databases">
        <title>Draft genome assemblies for two species of Escallonia (Escalloniales).</title>
        <authorList>
            <person name="Chanderbali A."/>
            <person name="Dervinis C."/>
            <person name="Anghel I."/>
            <person name="Soltis D."/>
            <person name="Soltis P."/>
            <person name="Zapata F."/>
        </authorList>
    </citation>
    <scope>NUCLEOTIDE SEQUENCE</scope>
    <source>
        <strain evidence="2">UCBG64.0493</strain>
        <tissue evidence="2">Leaf</tissue>
    </source>
</reference>
<dbReference type="PANTHER" id="PTHR34683">
    <property type="entry name" value="EXPRESSED PROTEIN-RELATED"/>
    <property type="match status" value="1"/>
</dbReference>
<evidence type="ECO:0000313" key="2">
    <source>
        <dbReference type="EMBL" id="KAK2998627.1"/>
    </source>
</evidence>
<organism evidence="2 3">
    <name type="scientific">Escallonia herrerae</name>
    <dbReference type="NCBI Taxonomy" id="1293975"/>
    <lineage>
        <taxon>Eukaryota</taxon>
        <taxon>Viridiplantae</taxon>
        <taxon>Streptophyta</taxon>
        <taxon>Embryophyta</taxon>
        <taxon>Tracheophyta</taxon>
        <taxon>Spermatophyta</taxon>
        <taxon>Magnoliopsida</taxon>
        <taxon>eudicotyledons</taxon>
        <taxon>Gunneridae</taxon>
        <taxon>Pentapetalae</taxon>
        <taxon>asterids</taxon>
        <taxon>campanulids</taxon>
        <taxon>Escalloniales</taxon>
        <taxon>Escalloniaceae</taxon>
        <taxon>Escallonia</taxon>
    </lineage>
</organism>
<keyword evidence="3" id="KW-1185">Reference proteome</keyword>
<proteinExistence type="predicted"/>
<evidence type="ECO:0000256" key="1">
    <source>
        <dbReference type="SAM" id="MobiDB-lite"/>
    </source>
</evidence>
<sequence>MGNRKRKACVAANNWMKNSLGRCAIRIQTAQKINIKIAKNEESVEEGIFGGYKSRKKGTRENKCVKRIFNRKKKGNKRGGRDPAKFVGFHSPDSSDGGEMKGSCTLVASVLAASAVALTSSTGDHDLASNPCSSERKRGNCSSQTSSSEKGKFAPRFDGLRFIETLVTAHR</sequence>
<name>A0AA88UZB4_9ASTE</name>
<protein>
    <submittedName>
        <fullName evidence="2">Uncharacterized protein</fullName>
    </submittedName>
</protein>
<accession>A0AA88UZB4</accession>
<dbReference type="PANTHER" id="PTHR34683:SF3">
    <property type="entry name" value="CASP-LIKE PROTEIN"/>
    <property type="match status" value="1"/>
</dbReference>
<feature type="compositionally biased region" description="Basic residues" evidence="1">
    <location>
        <begin position="68"/>
        <end position="78"/>
    </location>
</feature>
<feature type="region of interest" description="Disordered" evidence="1">
    <location>
        <begin position="68"/>
        <end position="100"/>
    </location>
</feature>
<dbReference type="AlphaFoldDB" id="A0AA88UZB4"/>
<evidence type="ECO:0000313" key="3">
    <source>
        <dbReference type="Proteomes" id="UP001188597"/>
    </source>
</evidence>
<gene>
    <name evidence="2" type="ORF">RJ639_023586</name>
</gene>
<comment type="caution">
    <text evidence="2">The sequence shown here is derived from an EMBL/GenBank/DDBJ whole genome shotgun (WGS) entry which is preliminary data.</text>
</comment>
<dbReference type="Proteomes" id="UP001188597">
    <property type="component" value="Unassembled WGS sequence"/>
</dbReference>